<proteinExistence type="predicted"/>
<sequence>MPVPEASLLRWKEAFLEVSEEGLYFLAETRRGLYLALLPGRQVYLNRLDKALYLRTGLEA</sequence>
<reference evidence="1 2" key="1">
    <citation type="journal article" date="2019" name="Extremophiles">
        <title>Biogeography of thermophiles and predominance of Thermus scotoductus in domestic water heaters.</title>
        <authorList>
            <person name="Wilpiszeski R.L."/>
            <person name="Zhang Z."/>
            <person name="House C.H."/>
        </authorList>
    </citation>
    <scope>NUCLEOTIDE SEQUENCE [LARGE SCALE GENOMIC DNA]</scope>
    <source>
        <strain evidence="1 2">25_S25</strain>
    </source>
</reference>
<organism evidence="1 2">
    <name type="scientific">Thermus scotoductus</name>
    <dbReference type="NCBI Taxonomy" id="37636"/>
    <lineage>
        <taxon>Bacteria</taxon>
        <taxon>Thermotogati</taxon>
        <taxon>Deinococcota</taxon>
        <taxon>Deinococci</taxon>
        <taxon>Thermales</taxon>
        <taxon>Thermaceae</taxon>
        <taxon>Thermus</taxon>
    </lineage>
</organism>
<accession>A0A430S022</accession>
<comment type="caution">
    <text evidence="1">The sequence shown here is derived from an EMBL/GenBank/DDBJ whole genome shotgun (WGS) entry which is preliminary data.</text>
</comment>
<evidence type="ECO:0000313" key="1">
    <source>
        <dbReference type="EMBL" id="RTH26842.1"/>
    </source>
</evidence>
<name>A0A430S022_THESC</name>
<dbReference type="AlphaFoldDB" id="A0A430S022"/>
<dbReference type="RefSeq" id="WP_126170109.1">
    <property type="nucleotide sequence ID" value="NZ_PELL01000101.1"/>
</dbReference>
<dbReference type="Proteomes" id="UP000287306">
    <property type="component" value="Unassembled WGS sequence"/>
</dbReference>
<protein>
    <submittedName>
        <fullName evidence="1">Uncharacterized protein</fullName>
    </submittedName>
</protein>
<dbReference type="EMBL" id="PELY01000118">
    <property type="protein sequence ID" value="RTH26842.1"/>
    <property type="molecule type" value="Genomic_DNA"/>
</dbReference>
<gene>
    <name evidence="1" type="ORF">CSW38_04995</name>
</gene>
<evidence type="ECO:0000313" key="2">
    <source>
        <dbReference type="Proteomes" id="UP000287306"/>
    </source>
</evidence>